<evidence type="ECO:0000313" key="1">
    <source>
        <dbReference type="EMBL" id="MFC4673572.1"/>
    </source>
</evidence>
<dbReference type="Proteomes" id="UP001596023">
    <property type="component" value="Unassembled WGS sequence"/>
</dbReference>
<comment type="caution">
    <text evidence="1">The sequence shown here is derived from an EMBL/GenBank/DDBJ whole genome shotgun (WGS) entry which is preliminary data.</text>
</comment>
<dbReference type="RefSeq" id="WP_379994983.1">
    <property type="nucleotide sequence ID" value="NZ_JBHSGN010000058.1"/>
</dbReference>
<gene>
    <name evidence="1" type="ORF">ACFO6W_07695</name>
</gene>
<proteinExistence type="predicted"/>
<evidence type="ECO:0000313" key="2">
    <source>
        <dbReference type="Proteomes" id="UP001596023"/>
    </source>
</evidence>
<dbReference type="EMBL" id="JBHSGN010000058">
    <property type="protein sequence ID" value="MFC4673572.1"/>
    <property type="molecule type" value="Genomic_DNA"/>
</dbReference>
<reference evidence="2" key="1">
    <citation type="journal article" date="2019" name="Int. J. Syst. Evol. Microbiol.">
        <title>The Global Catalogue of Microorganisms (GCM) 10K type strain sequencing project: providing services to taxonomists for standard genome sequencing and annotation.</title>
        <authorList>
            <consortium name="The Broad Institute Genomics Platform"/>
            <consortium name="The Broad Institute Genome Sequencing Center for Infectious Disease"/>
            <person name="Wu L."/>
            <person name="Ma J."/>
        </authorList>
    </citation>
    <scope>NUCLEOTIDE SEQUENCE [LARGE SCALE GENOMIC DNA]</scope>
    <source>
        <strain evidence="2">CCUG 66188</strain>
    </source>
</reference>
<protein>
    <submittedName>
        <fullName evidence="1">Uncharacterized protein</fullName>
    </submittedName>
</protein>
<sequence>MQQTPAATPVPHSGQTDNCRLLATNVCKIIVKQYNTHPTYGVRGRESIKDRRYIMIKSYNKIALLYGQSTREIAERFMTCINQLNALNAGKRYPVEAVMCDDSAFRTAANQQGIDEFIRQHFYGVVWAFVFLGPDDFALSLPDALRGDSLQSTINKIADNAYSTKTMLTKDEFRGKLSNFKLRASQNVVLETGLIWGTLGFKGIKFISTFSHNDLNNQYDLPSDFPNHHILQLSTANMDTEIKTIVSNSLIDGGLHIVPYVNLLTDSAYGVNYRELFSGEQLREIAGLKSTHVDNEHKITHIEKFRLIADIWTREIQSLRYDDERIVYIFERLVFVPYFPKDHGRPGIVWMNMALQSIEDRSSEYYSILTQIRDYMTYRAAGNGTFLGYKYIADTLLAIKQQRVTGNMRTNPVINVYLNDYIGLSCRATVEEYKKDNAVDALFVPTVYLNHSIAALSCCIDVIQLGTSEAETLWKGYSLYNRARSYSLLAEYDTGNANSYKARSITDFFSALNVRYEWEALEETFGGIPKVFENSFIAEIALTIIEAIGKGIYNDQQKVEARDKLNDIYNMLVLSSSIGLGLVNNVKNKIDNLKTVDWWQS</sequence>
<keyword evidence="2" id="KW-1185">Reference proteome</keyword>
<organism evidence="1 2">
    <name type="scientific">Dysgonomonas termitidis</name>
    <dbReference type="NCBI Taxonomy" id="1516126"/>
    <lineage>
        <taxon>Bacteria</taxon>
        <taxon>Pseudomonadati</taxon>
        <taxon>Bacteroidota</taxon>
        <taxon>Bacteroidia</taxon>
        <taxon>Bacteroidales</taxon>
        <taxon>Dysgonomonadaceae</taxon>
        <taxon>Dysgonomonas</taxon>
    </lineage>
</organism>
<accession>A0ABV9KTN1</accession>
<name>A0ABV9KTN1_9BACT</name>